<dbReference type="EMBL" id="JBBKZU010000005">
    <property type="protein sequence ID" value="MEJ8812169.1"/>
    <property type="molecule type" value="Genomic_DNA"/>
</dbReference>
<dbReference type="GO" id="GO:0016746">
    <property type="term" value="F:acyltransferase activity"/>
    <property type="evidence" value="ECO:0007669"/>
    <property type="project" value="UniProtKB-KW"/>
</dbReference>
<name>A0ABU8VES8_9BURK</name>
<dbReference type="RefSeq" id="WP_340357427.1">
    <property type="nucleotide sequence ID" value="NZ_JBBKZU010000005.1"/>
</dbReference>
<reference evidence="3 4" key="1">
    <citation type="submission" date="2024-03" db="EMBL/GenBank/DDBJ databases">
        <title>Novel species of the genus Variovorax.</title>
        <authorList>
            <person name="Liu Q."/>
            <person name="Xin Y.-H."/>
        </authorList>
    </citation>
    <scope>NUCLEOTIDE SEQUENCE [LARGE SCALE GENOMIC DNA]</scope>
    <source>
        <strain evidence="3 4">KACC 18899</strain>
    </source>
</reference>
<feature type="domain" description="Phospholipid/glycerol acyltransferase" evidence="2">
    <location>
        <begin position="87"/>
        <end position="223"/>
    </location>
</feature>
<keyword evidence="3" id="KW-0808">Transferase</keyword>
<keyword evidence="4" id="KW-1185">Reference proteome</keyword>
<dbReference type="CDD" id="cd07990">
    <property type="entry name" value="LPLAT_LCLAT1-like"/>
    <property type="match status" value="1"/>
</dbReference>
<evidence type="ECO:0000256" key="1">
    <source>
        <dbReference type="SAM" id="Phobius"/>
    </source>
</evidence>
<dbReference type="InterPro" id="IPR002123">
    <property type="entry name" value="Plipid/glycerol_acylTrfase"/>
</dbReference>
<keyword evidence="3" id="KW-0012">Acyltransferase</keyword>
<dbReference type="EC" id="2.3.-.-" evidence="3"/>
<keyword evidence="1" id="KW-1133">Transmembrane helix</keyword>
<evidence type="ECO:0000313" key="3">
    <source>
        <dbReference type="EMBL" id="MEJ8812169.1"/>
    </source>
</evidence>
<gene>
    <name evidence="3" type="ORF">WKW77_13890</name>
</gene>
<organism evidence="3 4">
    <name type="scientific">Variovorax ureilyticus</name>
    <dbReference type="NCBI Taxonomy" id="1836198"/>
    <lineage>
        <taxon>Bacteria</taxon>
        <taxon>Pseudomonadati</taxon>
        <taxon>Pseudomonadota</taxon>
        <taxon>Betaproteobacteria</taxon>
        <taxon>Burkholderiales</taxon>
        <taxon>Comamonadaceae</taxon>
        <taxon>Variovorax</taxon>
    </lineage>
</organism>
<dbReference type="Proteomes" id="UP001365846">
    <property type="component" value="Unassembled WGS sequence"/>
</dbReference>
<dbReference type="PANTHER" id="PTHR10983:SF16">
    <property type="entry name" value="LYSOCARDIOLIPIN ACYLTRANSFERASE 1"/>
    <property type="match status" value="1"/>
</dbReference>
<feature type="transmembrane region" description="Helical" evidence="1">
    <location>
        <begin position="12"/>
        <end position="33"/>
    </location>
</feature>
<dbReference type="PANTHER" id="PTHR10983">
    <property type="entry name" value="1-ACYLGLYCEROL-3-PHOSPHATE ACYLTRANSFERASE-RELATED"/>
    <property type="match status" value="1"/>
</dbReference>
<comment type="caution">
    <text evidence="3">The sequence shown here is derived from an EMBL/GenBank/DDBJ whole genome shotgun (WGS) entry which is preliminary data.</text>
</comment>
<evidence type="ECO:0000313" key="4">
    <source>
        <dbReference type="Proteomes" id="UP001365846"/>
    </source>
</evidence>
<accession>A0ABU8VES8</accession>
<proteinExistence type="predicted"/>
<evidence type="ECO:0000259" key="2">
    <source>
        <dbReference type="SMART" id="SM00563"/>
    </source>
</evidence>
<dbReference type="Pfam" id="PF01553">
    <property type="entry name" value="Acyltransferase"/>
    <property type="match status" value="1"/>
</dbReference>
<dbReference type="NCBIfam" id="NF010621">
    <property type="entry name" value="PRK14014.1"/>
    <property type="match status" value="1"/>
</dbReference>
<protein>
    <submittedName>
        <fullName evidence="3">Acyltransferase</fullName>
        <ecNumber evidence="3">2.3.-.-</ecNumber>
    </submittedName>
</protein>
<dbReference type="SMART" id="SM00563">
    <property type="entry name" value="PlsC"/>
    <property type="match status" value="1"/>
</dbReference>
<sequence length="296" mass="33325">MRLPAVVRGIGSGLVLGLNTLAGFAPMVVPALGKGVLPAGRLRNACDRLLNAIAGRWVAINNAWIAAVCREPWRQSGLEGLNRSGWYLVSVNHQSWVDILVLQRVFHGRIPFLKFFLKQQLIWVPFMGLAWWALDFPFMKRGGDARTQRGDLAATREACEKFKRFPTTVINFVEGTRFTCARHAGQHSRYRHLLEPRMGGIGVALQTMGERFDAMLDVTIVYPGGTPTFWDLLSGRLRAVTVDVRRREIPAALIRPGAPADRAYRQRLREWIELQWAEKDSLIPLLLKESPHVAGR</sequence>
<keyword evidence="1" id="KW-0812">Transmembrane</keyword>
<keyword evidence="1" id="KW-0472">Membrane</keyword>
<dbReference type="SUPFAM" id="SSF69593">
    <property type="entry name" value="Glycerol-3-phosphate (1)-acyltransferase"/>
    <property type="match status" value="1"/>
</dbReference>